<gene>
    <name evidence="1" type="ORF">AAE3_LOCUS12519</name>
</gene>
<protein>
    <recommendedName>
        <fullName evidence="3">F-box domain-containing protein</fullName>
    </recommendedName>
</protein>
<dbReference type="AlphaFoldDB" id="A0A8S0W4L2"/>
<evidence type="ECO:0000313" key="1">
    <source>
        <dbReference type="EMBL" id="CAA7270295.1"/>
    </source>
</evidence>
<dbReference type="EMBL" id="CACVBS010000089">
    <property type="protein sequence ID" value="CAA7270295.1"/>
    <property type="molecule type" value="Genomic_DNA"/>
</dbReference>
<name>A0A8S0W4L2_CYCAE</name>
<proteinExistence type="predicted"/>
<sequence>MPLILVDDVSRLELPPTPERSPIACLLTHNDPPGSHERGIARQVIASSLSTLQQVEAVMVQNVLSISRHLPNDVLSEIFLHITANYKDSKTWCEEIWAITQVSRRWRLAALLMPRLWTVFPTFDAELRKGGRNLYPLHTSLERSGSVPFNLTVEHFDCNFPSEKPFLECILPHLHRVEHLNLRDPRSTFDLSNIEKTSTLKSISLTGSLDVSNPRKRPLVQLQDAPLLRELTIFTKGCSAQSRSLQVIAVPWPRLRRVSICELDLNCAASLLQSATSLEECVLYPPSLRLSPPLPTPPLSSNSVTMLSVDACFSGALDTFFAHATFPSLRKLSTSFGSASIKGITEFILRSSYHLEFLTLPFEDHPVREDVVRLLSLVPDVTDLGIINDSFRIDSVLNIGPPHQPLLPKLRRLFVSMMDLSHFITDVDPATLRGRDSPGVQSGTVAALETIILQQSTRRHRRDELFRRLDDSPKTSDEDRERVSRWITQLRQLCLPREAVSSSLEVSRF</sequence>
<dbReference type="SUPFAM" id="SSF52058">
    <property type="entry name" value="L domain-like"/>
    <property type="match status" value="1"/>
</dbReference>
<reference evidence="1 2" key="1">
    <citation type="submission" date="2020-01" db="EMBL/GenBank/DDBJ databases">
        <authorList>
            <person name="Gupta K D."/>
        </authorList>
    </citation>
    <scope>NUCLEOTIDE SEQUENCE [LARGE SCALE GENOMIC DNA]</scope>
</reference>
<comment type="caution">
    <text evidence="1">The sequence shown here is derived from an EMBL/GenBank/DDBJ whole genome shotgun (WGS) entry which is preliminary data.</text>
</comment>
<dbReference type="OrthoDB" id="2931097at2759"/>
<evidence type="ECO:0000313" key="2">
    <source>
        <dbReference type="Proteomes" id="UP000467700"/>
    </source>
</evidence>
<organism evidence="1 2">
    <name type="scientific">Cyclocybe aegerita</name>
    <name type="common">Black poplar mushroom</name>
    <name type="synonym">Agrocybe aegerita</name>
    <dbReference type="NCBI Taxonomy" id="1973307"/>
    <lineage>
        <taxon>Eukaryota</taxon>
        <taxon>Fungi</taxon>
        <taxon>Dikarya</taxon>
        <taxon>Basidiomycota</taxon>
        <taxon>Agaricomycotina</taxon>
        <taxon>Agaricomycetes</taxon>
        <taxon>Agaricomycetidae</taxon>
        <taxon>Agaricales</taxon>
        <taxon>Agaricineae</taxon>
        <taxon>Bolbitiaceae</taxon>
        <taxon>Cyclocybe</taxon>
    </lineage>
</organism>
<evidence type="ECO:0008006" key="3">
    <source>
        <dbReference type="Google" id="ProtNLM"/>
    </source>
</evidence>
<dbReference type="Proteomes" id="UP000467700">
    <property type="component" value="Unassembled WGS sequence"/>
</dbReference>
<accession>A0A8S0W4L2</accession>
<keyword evidence="2" id="KW-1185">Reference proteome</keyword>